<feature type="domain" description="IclR-ED" evidence="6">
    <location>
        <begin position="67"/>
        <end position="215"/>
    </location>
</feature>
<dbReference type="SUPFAM" id="SSF55781">
    <property type="entry name" value="GAF domain-like"/>
    <property type="match status" value="1"/>
</dbReference>
<dbReference type="InterPro" id="IPR050707">
    <property type="entry name" value="HTH_MetabolicPath_Reg"/>
</dbReference>
<proteinExistence type="predicted"/>
<dbReference type="GO" id="GO:0003677">
    <property type="term" value="F:DNA binding"/>
    <property type="evidence" value="ECO:0007669"/>
    <property type="project" value="UniProtKB-KW"/>
</dbReference>
<dbReference type="SMART" id="SM00346">
    <property type="entry name" value="HTH_ICLR"/>
    <property type="match status" value="1"/>
</dbReference>
<reference evidence="7 8" key="1">
    <citation type="submission" date="2019-03" db="EMBL/GenBank/DDBJ databases">
        <title>Genomics of glacier-inhabiting Cryobacterium strains.</title>
        <authorList>
            <person name="Liu Q."/>
            <person name="Xin Y.-H."/>
        </authorList>
    </citation>
    <scope>NUCLEOTIDE SEQUENCE [LARGE SCALE GENOMIC DNA]</scope>
    <source>
        <strain evidence="7 8">TMT2-48-2</strain>
    </source>
</reference>
<dbReference type="OrthoDB" id="7274111at2"/>
<dbReference type="PANTHER" id="PTHR30136">
    <property type="entry name" value="HELIX-TURN-HELIX TRANSCRIPTIONAL REGULATOR, ICLR FAMILY"/>
    <property type="match status" value="1"/>
</dbReference>
<dbReference type="InterPro" id="IPR036388">
    <property type="entry name" value="WH-like_DNA-bd_sf"/>
</dbReference>
<sequence>MAESSTRTVERALDLLAVICDADGLTLSESSRAVDLAPSTALRLLRTLETRGFVRKTDDGAYLPGSRIIQLGAQSLSSESLVTLSRPAMERLVAETGESVYLSIRGHDATGLYIAIVEGTHSVRHASWVGRTVPLERSAAGQVLTGHTPETGYVVVERGVETDVTALAAPIRSEARTVAALSLVIPSYRVAPADIRRYGPLLARAAGQVSAGLGRTTPALPPNGPTRDHPSTLTHPSTPNV</sequence>
<dbReference type="PROSITE" id="PS51077">
    <property type="entry name" value="HTH_ICLR"/>
    <property type="match status" value="1"/>
</dbReference>
<gene>
    <name evidence="7" type="ORF">E3T23_12875</name>
</gene>
<feature type="region of interest" description="Disordered" evidence="4">
    <location>
        <begin position="213"/>
        <end position="241"/>
    </location>
</feature>
<evidence type="ECO:0000256" key="3">
    <source>
        <dbReference type="ARBA" id="ARBA00023163"/>
    </source>
</evidence>
<evidence type="ECO:0000259" key="6">
    <source>
        <dbReference type="PROSITE" id="PS51078"/>
    </source>
</evidence>
<dbReference type="EMBL" id="SOGN01000052">
    <property type="protein sequence ID" value="TFC77842.1"/>
    <property type="molecule type" value="Genomic_DNA"/>
</dbReference>
<dbReference type="PROSITE" id="PS51078">
    <property type="entry name" value="ICLR_ED"/>
    <property type="match status" value="1"/>
</dbReference>
<dbReference type="SUPFAM" id="SSF46785">
    <property type="entry name" value="Winged helix' DNA-binding domain"/>
    <property type="match status" value="1"/>
</dbReference>
<comment type="caution">
    <text evidence="7">The sequence shown here is derived from an EMBL/GenBank/DDBJ whole genome shotgun (WGS) entry which is preliminary data.</text>
</comment>
<dbReference type="InterPro" id="IPR029016">
    <property type="entry name" value="GAF-like_dom_sf"/>
</dbReference>
<evidence type="ECO:0000256" key="1">
    <source>
        <dbReference type="ARBA" id="ARBA00023015"/>
    </source>
</evidence>
<dbReference type="GO" id="GO:0003700">
    <property type="term" value="F:DNA-binding transcription factor activity"/>
    <property type="evidence" value="ECO:0007669"/>
    <property type="project" value="TreeGrafter"/>
</dbReference>
<evidence type="ECO:0000256" key="2">
    <source>
        <dbReference type="ARBA" id="ARBA00023125"/>
    </source>
</evidence>
<protein>
    <submittedName>
        <fullName evidence="7">IclR family transcriptional regulator</fullName>
    </submittedName>
</protein>
<dbReference type="Gene3D" id="3.30.450.40">
    <property type="match status" value="2"/>
</dbReference>
<dbReference type="Pfam" id="PF09339">
    <property type="entry name" value="HTH_IclR"/>
    <property type="match status" value="1"/>
</dbReference>
<dbReference type="Pfam" id="PF01614">
    <property type="entry name" value="IclR_C"/>
    <property type="match status" value="1"/>
</dbReference>
<dbReference type="Gene3D" id="1.10.10.10">
    <property type="entry name" value="Winged helix-like DNA-binding domain superfamily/Winged helix DNA-binding domain"/>
    <property type="match status" value="1"/>
</dbReference>
<organism evidence="7 8">
    <name type="scientific">Cryobacterium cheniae</name>
    <dbReference type="NCBI Taxonomy" id="1259262"/>
    <lineage>
        <taxon>Bacteria</taxon>
        <taxon>Bacillati</taxon>
        <taxon>Actinomycetota</taxon>
        <taxon>Actinomycetes</taxon>
        <taxon>Micrococcales</taxon>
        <taxon>Microbacteriaceae</taxon>
        <taxon>Cryobacterium</taxon>
    </lineage>
</organism>
<evidence type="ECO:0000313" key="7">
    <source>
        <dbReference type="EMBL" id="TFC77842.1"/>
    </source>
</evidence>
<accession>A0A4R8XLL4</accession>
<keyword evidence="8" id="KW-1185">Reference proteome</keyword>
<dbReference type="AlphaFoldDB" id="A0A4R8XLL4"/>
<feature type="domain" description="HTH iclR-type" evidence="5">
    <location>
        <begin position="6"/>
        <end position="66"/>
    </location>
</feature>
<keyword evidence="3" id="KW-0804">Transcription</keyword>
<keyword evidence="1" id="KW-0805">Transcription regulation</keyword>
<dbReference type="InterPro" id="IPR005471">
    <property type="entry name" value="Tscrpt_reg_IclR_N"/>
</dbReference>
<evidence type="ECO:0000313" key="8">
    <source>
        <dbReference type="Proteomes" id="UP000298433"/>
    </source>
</evidence>
<dbReference type="InterPro" id="IPR036390">
    <property type="entry name" value="WH_DNA-bd_sf"/>
</dbReference>
<evidence type="ECO:0000259" key="5">
    <source>
        <dbReference type="PROSITE" id="PS51077"/>
    </source>
</evidence>
<evidence type="ECO:0000256" key="4">
    <source>
        <dbReference type="SAM" id="MobiDB-lite"/>
    </source>
</evidence>
<dbReference type="RefSeq" id="WP_134370829.1">
    <property type="nucleotide sequence ID" value="NZ_SOGN01000052.1"/>
</dbReference>
<dbReference type="Proteomes" id="UP000298433">
    <property type="component" value="Unassembled WGS sequence"/>
</dbReference>
<keyword evidence="2" id="KW-0238">DNA-binding</keyword>
<feature type="compositionally biased region" description="Polar residues" evidence="4">
    <location>
        <begin position="231"/>
        <end position="241"/>
    </location>
</feature>
<dbReference type="GO" id="GO:0045892">
    <property type="term" value="P:negative regulation of DNA-templated transcription"/>
    <property type="evidence" value="ECO:0007669"/>
    <property type="project" value="TreeGrafter"/>
</dbReference>
<dbReference type="PANTHER" id="PTHR30136:SF35">
    <property type="entry name" value="HTH-TYPE TRANSCRIPTIONAL REGULATOR RV1719"/>
    <property type="match status" value="1"/>
</dbReference>
<dbReference type="InterPro" id="IPR014757">
    <property type="entry name" value="Tscrpt_reg_IclR_C"/>
</dbReference>
<name>A0A4R8XLL4_9MICO</name>